<proteinExistence type="predicted"/>
<feature type="region of interest" description="Disordered" evidence="1">
    <location>
        <begin position="26"/>
        <end position="151"/>
    </location>
</feature>
<dbReference type="EMBL" id="HBKQ01055331">
    <property type="protein sequence ID" value="CAE2281505.1"/>
    <property type="molecule type" value="Transcribed_RNA"/>
</dbReference>
<name>A0A7S4NEI5_9STRA</name>
<reference evidence="2" key="1">
    <citation type="submission" date="2021-01" db="EMBL/GenBank/DDBJ databases">
        <authorList>
            <person name="Corre E."/>
            <person name="Pelletier E."/>
            <person name="Niang G."/>
            <person name="Scheremetjew M."/>
            <person name="Finn R."/>
            <person name="Kale V."/>
            <person name="Holt S."/>
            <person name="Cochrane G."/>
            <person name="Meng A."/>
            <person name="Brown T."/>
            <person name="Cohen L."/>
        </authorList>
    </citation>
    <scope>NUCLEOTIDE SEQUENCE</scope>
    <source>
        <strain evidence="2">Isolate 1302-5</strain>
    </source>
</reference>
<protein>
    <submittedName>
        <fullName evidence="2">Uncharacterized protein</fullName>
    </submittedName>
</protein>
<organism evidence="2">
    <name type="scientific">Odontella aurita</name>
    <dbReference type="NCBI Taxonomy" id="265563"/>
    <lineage>
        <taxon>Eukaryota</taxon>
        <taxon>Sar</taxon>
        <taxon>Stramenopiles</taxon>
        <taxon>Ochrophyta</taxon>
        <taxon>Bacillariophyta</taxon>
        <taxon>Mediophyceae</taxon>
        <taxon>Biddulphiophycidae</taxon>
        <taxon>Eupodiscales</taxon>
        <taxon>Odontellaceae</taxon>
        <taxon>Odontella</taxon>
    </lineage>
</organism>
<gene>
    <name evidence="2" type="ORF">OAUR00152_LOCUS37879</name>
</gene>
<dbReference type="AlphaFoldDB" id="A0A7S4NEI5"/>
<accession>A0A7S4NEI5</accession>
<evidence type="ECO:0000313" key="2">
    <source>
        <dbReference type="EMBL" id="CAE2281505.1"/>
    </source>
</evidence>
<evidence type="ECO:0000256" key="1">
    <source>
        <dbReference type="SAM" id="MobiDB-lite"/>
    </source>
</evidence>
<sequence length="151" mass="16595">MEREALRSAASYDDSAFLRLERAAMMGSSRAGADQVKRTFPFPQLEGASSEFSRRESSLSKRASPSPPHREERASTLPNQRQGAHLVPPWSPLSPRGHPPRWQPSAASEKRRGPGVGGEVPWSSSPLSSRHRSRRTPGGEATARPLPRPRP</sequence>